<dbReference type="EMBL" id="LR796765">
    <property type="protein sequence ID" value="CAB4164207.1"/>
    <property type="molecule type" value="Genomic_DNA"/>
</dbReference>
<sequence length="54" mass="6180">MSRKIRTNFVNPPLPTRIMDWNAWEDGEEESGPIGYGKTEQEAIDDLKVQLGDM</sequence>
<protein>
    <submittedName>
        <fullName evidence="1">Uncharacterized protein</fullName>
    </submittedName>
</protein>
<gene>
    <name evidence="1" type="ORF">UFOVP826_10</name>
</gene>
<name>A0A6J5NYS4_9CAUD</name>
<organism evidence="1">
    <name type="scientific">uncultured Caudovirales phage</name>
    <dbReference type="NCBI Taxonomy" id="2100421"/>
    <lineage>
        <taxon>Viruses</taxon>
        <taxon>Duplodnaviria</taxon>
        <taxon>Heunggongvirae</taxon>
        <taxon>Uroviricota</taxon>
        <taxon>Caudoviricetes</taxon>
        <taxon>Peduoviridae</taxon>
        <taxon>Maltschvirus</taxon>
        <taxon>Maltschvirus maltsch</taxon>
    </lineage>
</organism>
<reference evidence="1" key="1">
    <citation type="submission" date="2020-04" db="EMBL/GenBank/DDBJ databases">
        <authorList>
            <person name="Chiriac C."/>
            <person name="Salcher M."/>
            <person name="Ghai R."/>
            <person name="Kavagutti S V."/>
        </authorList>
    </citation>
    <scope>NUCLEOTIDE SEQUENCE</scope>
</reference>
<accession>A0A6J5NYS4</accession>
<proteinExistence type="predicted"/>
<evidence type="ECO:0000313" key="1">
    <source>
        <dbReference type="EMBL" id="CAB4164207.1"/>
    </source>
</evidence>